<dbReference type="EMBL" id="JABBWK010000010">
    <property type="protein sequence ID" value="KAG1904217.1"/>
    <property type="molecule type" value="Genomic_DNA"/>
</dbReference>
<evidence type="ECO:0000313" key="4">
    <source>
        <dbReference type="Proteomes" id="UP001195769"/>
    </source>
</evidence>
<dbReference type="Proteomes" id="UP001195769">
    <property type="component" value="Unassembled WGS sequence"/>
</dbReference>
<organism evidence="3 4">
    <name type="scientific">Suillus fuscotomentosus</name>
    <dbReference type="NCBI Taxonomy" id="1912939"/>
    <lineage>
        <taxon>Eukaryota</taxon>
        <taxon>Fungi</taxon>
        <taxon>Dikarya</taxon>
        <taxon>Basidiomycota</taxon>
        <taxon>Agaricomycotina</taxon>
        <taxon>Agaricomycetes</taxon>
        <taxon>Agaricomycetidae</taxon>
        <taxon>Boletales</taxon>
        <taxon>Suillineae</taxon>
        <taxon>Suillaceae</taxon>
        <taxon>Suillus</taxon>
    </lineage>
</organism>
<keyword evidence="1" id="KW-0472">Membrane</keyword>
<reference evidence="3" key="1">
    <citation type="journal article" date="2020" name="New Phytol.">
        <title>Comparative genomics reveals dynamic genome evolution in host specialist ectomycorrhizal fungi.</title>
        <authorList>
            <person name="Lofgren L.A."/>
            <person name="Nguyen N.H."/>
            <person name="Vilgalys R."/>
            <person name="Ruytinx J."/>
            <person name="Liao H.L."/>
            <person name="Branco S."/>
            <person name="Kuo A."/>
            <person name="LaButti K."/>
            <person name="Lipzen A."/>
            <person name="Andreopoulos W."/>
            <person name="Pangilinan J."/>
            <person name="Riley R."/>
            <person name="Hundley H."/>
            <person name="Na H."/>
            <person name="Barry K."/>
            <person name="Grigoriev I.V."/>
            <person name="Stajich J.E."/>
            <person name="Kennedy P.G."/>
        </authorList>
    </citation>
    <scope>NUCLEOTIDE SEQUENCE</scope>
    <source>
        <strain evidence="3">FC203</strain>
    </source>
</reference>
<dbReference type="AlphaFoldDB" id="A0AAD4EDW7"/>
<dbReference type="RefSeq" id="XP_041229792.1">
    <property type="nucleotide sequence ID" value="XM_041376672.1"/>
</dbReference>
<keyword evidence="1" id="KW-1133">Transmembrane helix</keyword>
<evidence type="ECO:0000313" key="3">
    <source>
        <dbReference type="EMBL" id="KAG1904217.1"/>
    </source>
</evidence>
<gene>
    <name evidence="3" type="ORF">F5891DRAFT_977101</name>
</gene>
<dbReference type="Pfam" id="PF20149">
    <property type="entry name" value="DUF6532"/>
    <property type="match status" value="1"/>
</dbReference>
<keyword evidence="1" id="KW-0812">Transmembrane</keyword>
<protein>
    <recommendedName>
        <fullName evidence="2">DUF6532 domain-containing protein</fullName>
    </recommendedName>
</protein>
<feature type="transmembrane region" description="Helical" evidence="1">
    <location>
        <begin position="155"/>
        <end position="178"/>
    </location>
</feature>
<comment type="caution">
    <text evidence="3">The sequence shown here is derived from an EMBL/GenBank/DDBJ whole genome shotgun (WGS) entry which is preliminary data.</text>
</comment>
<dbReference type="InterPro" id="IPR045341">
    <property type="entry name" value="DUF6532"/>
</dbReference>
<accession>A0AAD4EDW7</accession>
<feature type="domain" description="DUF6532" evidence="2">
    <location>
        <begin position="1"/>
        <end position="165"/>
    </location>
</feature>
<dbReference type="GeneID" id="64670970"/>
<sequence length="226" mass="25817">MFVHGYPELVEKNQVSTQTLLTVTEKRGMDAIKEHLQVDELYALQLSALVDACIPIMRRKLKDDACTNVDGYFCLGHKDFAKAKKLMEKLVYIYMMKFDVSNNATPIRNRPYQGELLILLISNQLFHSLRAIGVKFASHFVEIAKNKLKHPKIPIPLLTLVATAVLYLSLLCLFRSFVEVAWFTREVQLLGKPIQQSLQLPCQLSTSFQCTLQLEAQEWSPAFDQV</sequence>
<evidence type="ECO:0000259" key="2">
    <source>
        <dbReference type="Pfam" id="PF20149"/>
    </source>
</evidence>
<name>A0AAD4EDW7_9AGAM</name>
<proteinExistence type="predicted"/>
<evidence type="ECO:0000256" key="1">
    <source>
        <dbReference type="SAM" id="Phobius"/>
    </source>
</evidence>
<keyword evidence="4" id="KW-1185">Reference proteome</keyword>